<dbReference type="OMA" id="RSTHEDH"/>
<dbReference type="SUPFAM" id="SSF51905">
    <property type="entry name" value="FAD/NAD(P)-binding domain"/>
    <property type="match status" value="2"/>
</dbReference>
<keyword evidence="20" id="KW-1185">Reference proteome</keyword>
<keyword evidence="5" id="KW-0812">Transmembrane</keyword>
<dbReference type="PANTHER" id="PTHR23023">
    <property type="entry name" value="DIMETHYLANILINE MONOOXYGENASE"/>
    <property type="match status" value="1"/>
</dbReference>
<dbReference type="OrthoDB" id="66881at2759"/>
<dbReference type="InterPro" id="IPR050346">
    <property type="entry name" value="FMO-like"/>
</dbReference>
<evidence type="ECO:0000256" key="7">
    <source>
        <dbReference type="ARBA" id="ARBA00022827"/>
    </source>
</evidence>
<dbReference type="GO" id="GO:0005789">
    <property type="term" value="C:endoplasmic reticulum membrane"/>
    <property type="evidence" value="ECO:0007669"/>
    <property type="project" value="UniProtKB-SubCell"/>
</dbReference>
<comment type="cofactor">
    <cofactor evidence="1 18 19">
        <name>FAD</name>
        <dbReference type="ChEBI" id="CHEBI:57692"/>
    </cofactor>
</comment>
<evidence type="ECO:0000256" key="5">
    <source>
        <dbReference type="ARBA" id="ARBA00022692"/>
    </source>
</evidence>
<evidence type="ECO:0000256" key="12">
    <source>
        <dbReference type="ARBA" id="ARBA00023136"/>
    </source>
</evidence>
<evidence type="ECO:0000313" key="20">
    <source>
        <dbReference type="Proteomes" id="UP000694845"/>
    </source>
</evidence>
<dbReference type="KEGG" id="aplc:110974943"/>
<dbReference type="InterPro" id="IPR020946">
    <property type="entry name" value="Flavin_mOase-like"/>
</dbReference>
<dbReference type="Proteomes" id="UP000694845">
    <property type="component" value="Unplaced"/>
</dbReference>
<dbReference type="AlphaFoldDB" id="A0A8B7XP83"/>
<evidence type="ECO:0000256" key="13">
    <source>
        <dbReference type="ARBA" id="ARBA00045957"/>
    </source>
</evidence>
<evidence type="ECO:0000313" key="21">
    <source>
        <dbReference type="RefSeq" id="XP_022082629.1"/>
    </source>
</evidence>
<proteinExistence type="inferred from homology"/>
<keyword evidence="9" id="KW-1133">Transmembrane helix</keyword>
<evidence type="ECO:0000256" key="16">
    <source>
        <dbReference type="ARBA" id="ARBA00048088"/>
    </source>
</evidence>
<comment type="catalytic activity">
    <reaction evidence="15">
        <text>hypotaurine + NADPH + O2 + H(+) = taurine + NADP(+) + H2O</text>
        <dbReference type="Rhea" id="RHEA:69819"/>
        <dbReference type="ChEBI" id="CHEBI:15377"/>
        <dbReference type="ChEBI" id="CHEBI:15378"/>
        <dbReference type="ChEBI" id="CHEBI:15379"/>
        <dbReference type="ChEBI" id="CHEBI:57783"/>
        <dbReference type="ChEBI" id="CHEBI:57853"/>
        <dbReference type="ChEBI" id="CHEBI:58349"/>
        <dbReference type="ChEBI" id="CHEBI:507393"/>
        <dbReference type="EC" id="1.14.13.8"/>
    </reaction>
    <physiologicalReaction direction="left-to-right" evidence="15">
        <dbReference type="Rhea" id="RHEA:69820"/>
    </physiologicalReaction>
</comment>
<dbReference type="GeneID" id="110974943"/>
<gene>
    <name evidence="21" type="primary">LOC110974943</name>
</gene>
<keyword evidence="4 18" id="KW-0285">Flavoprotein</keyword>
<protein>
    <recommendedName>
        <fullName evidence="19">Flavin-containing monooxygenase</fullName>
        <ecNumber evidence="19">1.-.-.-</ecNumber>
    </recommendedName>
</protein>
<evidence type="ECO:0000256" key="9">
    <source>
        <dbReference type="ARBA" id="ARBA00022989"/>
    </source>
</evidence>
<dbReference type="RefSeq" id="XP_022082629.1">
    <property type="nucleotide sequence ID" value="XM_022226937.1"/>
</dbReference>
<sequence length="517" mass="58363">MLSHAARSMSTMGITNKTVAIIGCGVAGLGAVKSCVEEGLQPTCFERSDGVGGLWYYRDNNKGEMVASVARSTVTNTSKETMCYSDFLFPKEWPNYLHNSYIKQYCDMYADKFGLKKHIRFMTRVTRLAQAPDYEHSGRWVVTTRPEGAAGHEGETSQEFDAVMICTGMYNNPYIPEFPGLDEFQGKVMHSRDYRRPEEFEGKRVVVVGIANSAVDAATDVSRVTSQVYLSTKRGAWLTGRRGGYGVPFDLQLTRRYFWIPNKLKFLLFRMSLKRQFNFVTTSIIPSHPLLSCEFVVNDELPTCILNGSIIIKAAPARFTRTGLEFEDGTREDDIDAVIMATGYRFKFPFKVDCPALETKQGKVPLYKLLFPLGMRHSTLSVNGAIKPLGSVIPCLELQARWAARVFAGLATLPAQPEMEAEVQKSDERMKGLYLPFHYHVGSISYEDYIASEIGAKPNFWRLFFTEPLLTLRCLFGPHVPCIYRLVGPGKKTEDAKRAISKVWERVEEPLMTRRVK</sequence>
<reference evidence="21" key="1">
    <citation type="submission" date="2025-08" db="UniProtKB">
        <authorList>
            <consortium name="RefSeq"/>
        </authorList>
    </citation>
    <scope>IDENTIFICATION</scope>
</reference>
<name>A0A8B7XP83_ACAPL</name>
<evidence type="ECO:0000256" key="6">
    <source>
        <dbReference type="ARBA" id="ARBA00022824"/>
    </source>
</evidence>
<comment type="subcellular location">
    <subcellularLocation>
        <location evidence="2">Endoplasmic reticulum membrane</location>
        <topology evidence="2">Single-pass membrane protein</topology>
    </subcellularLocation>
</comment>
<dbReference type="InterPro" id="IPR000960">
    <property type="entry name" value="Flavin_mOase"/>
</dbReference>
<keyword evidence="8 18" id="KW-0521">NADP</keyword>
<comment type="function">
    <text evidence="13">Broad spectrum monooxygenase that catalyzes the oxygenation of a wide variety of nitrogen- and sulfur-containing compounds including xenobiotics. Catalyzes the S-oxygenation of hypotaurine to produce taurine, an organic osmolyte involved in cell volume regulation as well as a variety of cytoprotective and developmental processes. In vitro, catalyzes the N-oxygenation of trimethylamine (TMA) to produce trimethylamine N-oxide (TMAO) and could therefore participate to the detoxification of this compound that is generated by the action of gut microbiota from dietary precursors such as choline, choline containing compounds, betaine or L-carnitine.</text>
</comment>
<evidence type="ECO:0000256" key="2">
    <source>
        <dbReference type="ARBA" id="ARBA00004389"/>
    </source>
</evidence>
<evidence type="ECO:0000256" key="11">
    <source>
        <dbReference type="ARBA" id="ARBA00023033"/>
    </source>
</evidence>
<evidence type="ECO:0000256" key="18">
    <source>
        <dbReference type="PIRNR" id="PIRNR000332"/>
    </source>
</evidence>
<comment type="catalytic activity">
    <reaction evidence="17">
        <text>N,N-dimethylaniline + NADPH + O2 + H(+) = N,N-dimethylaniline N-oxide + NADP(+) + H2O</text>
        <dbReference type="Rhea" id="RHEA:24468"/>
        <dbReference type="ChEBI" id="CHEBI:15377"/>
        <dbReference type="ChEBI" id="CHEBI:15378"/>
        <dbReference type="ChEBI" id="CHEBI:15379"/>
        <dbReference type="ChEBI" id="CHEBI:16269"/>
        <dbReference type="ChEBI" id="CHEBI:17735"/>
        <dbReference type="ChEBI" id="CHEBI:57783"/>
        <dbReference type="ChEBI" id="CHEBI:58349"/>
        <dbReference type="EC" id="1.14.13.8"/>
    </reaction>
    <physiologicalReaction direction="left-to-right" evidence="17">
        <dbReference type="Rhea" id="RHEA:24469"/>
    </physiologicalReaction>
</comment>
<dbReference type="Pfam" id="PF00743">
    <property type="entry name" value="FMO-like"/>
    <property type="match status" value="1"/>
</dbReference>
<dbReference type="EC" id="1.-.-.-" evidence="19"/>
<evidence type="ECO:0000256" key="17">
    <source>
        <dbReference type="ARBA" id="ARBA00049443"/>
    </source>
</evidence>
<keyword evidence="7 18" id="KW-0274">FAD</keyword>
<evidence type="ECO:0000256" key="3">
    <source>
        <dbReference type="ARBA" id="ARBA00009183"/>
    </source>
</evidence>
<keyword evidence="11 18" id="KW-0503">Monooxygenase</keyword>
<evidence type="ECO:0000256" key="15">
    <source>
        <dbReference type="ARBA" id="ARBA00048041"/>
    </source>
</evidence>
<dbReference type="GO" id="GO:0004499">
    <property type="term" value="F:N,N-dimethylaniline monooxygenase activity"/>
    <property type="evidence" value="ECO:0007669"/>
    <property type="project" value="UniProtKB-UniRule"/>
</dbReference>
<dbReference type="FunFam" id="3.50.50.60:FF:000159">
    <property type="entry name" value="Dimethylaniline monooxygenase [N-oxide-forming]"/>
    <property type="match status" value="1"/>
</dbReference>
<evidence type="ECO:0000256" key="19">
    <source>
        <dbReference type="RuleBase" id="RU361177"/>
    </source>
</evidence>
<dbReference type="InterPro" id="IPR036188">
    <property type="entry name" value="FAD/NAD-bd_sf"/>
</dbReference>
<organism evidence="20 21">
    <name type="scientific">Acanthaster planci</name>
    <name type="common">Crown-of-thorns starfish</name>
    <dbReference type="NCBI Taxonomy" id="133434"/>
    <lineage>
        <taxon>Eukaryota</taxon>
        <taxon>Metazoa</taxon>
        <taxon>Echinodermata</taxon>
        <taxon>Eleutherozoa</taxon>
        <taxon>Asterozoa</taxon>
        <taxon>Asteroidea</taxon>
        <taxon>Valvatacea</taxon>
        <taxon>Valvatida</taxon>
        <taxon>Acanthasteridae</taxon>
        <taxon>Acanthaster</taxon>
    </lineage>
</organism>
<evidence type="ECO:0000256" key="1">
    <source>
        <dbReference type="ARBA" id="ARBA00001974"/>
    </source>
</evidence>
<dbReference type="GO" id="GO:0050660">
    <property type="term" value="F:flavin adenine dinucleotide binding"/>
    <property type="evidence" value="ECO:0007669"/>
    <property type="project" value="InterPro"/>
</dbReference>
<evidence type="ECO:0000256" key="8">
    <source>
        <dbReference type="ARBA" id="ARBA00022857"/>
    </source>
</evidence>
<evidence type="ECO:0000256" key="10">
    <source>
        <dbReference type="ARBA" id="ARBA00023002"/>
    </source>
</evidence>
<comment type="similarity">
    <text evidence="3 18 19">Belongs to the FMO family.</text>
</comment>
<evidence type="ECO:0000256" key="14">
    <source>
        <dbReference type="ARBA" id="ARBA00047338"/>
    </source>
</evidence>
<keyword evidence="12 18" id="KW-0472">Membrane</keyword>
<dbReference type="GO" id="GO:0050661">
    <property type="term" value="F:NADP binding"/>
    <property type="evidence" value="ECO:0007669"/>
    <property type="project" value="InterPro"/>
</dbReference>
<dbReference type="PIRSF" id="PIRSF000332">
    <property type="entry name" value="FMO"/>
    <property type="match status" value="1"/>
</dbReference>
<accession>A0A8B7XP83</accession>
<evidence type="ECO:0000256" key="4">
    <source>
        <dbReference type="ARBA" id="ARBA00022630"/>
    </source>
</evidence>
<comment type="catalytic activity">
    <reaction evidence="14">
        <text>hypotaurine + NADH + O2 + H(+) = taurine + NAD(+) + H2O</text>
        <dbReference type="Rhea" id="RHEA:74111"/>
        <dbReference type="ChEBI" id="CHEBI:15377"/>
        <dbReference type="ChEBI" id="CHEBI:15378"/>
        <dbReference type="ChEBI" id="CHEBI:15379"/>
        <dbReference type="ChEBI" id="CHEBI:57540"/>
        <dbReference type="ChEBI" id="CHEBI:57853"/>
        <dbReference type="ChEBI" id="CHEBI:57945"/>
        <dbReference type="ChEBI" id="CHEBI:507393"/>
        <dbReference type="EC" id="1.14.13.8"/>
    </reaction>
    <physiologicalReaction direction="left-to-right" evidence="14">
        <dbReference type="Rhea" id="RHEA:74112"/>
    </physiologicalReaction>
</comment>
<keyword evidence="10 18" id="KW-0560">Oxidoreductase</keyword>
<dbReference type="GO" id="GO:0034899">
    <property type="term" value="F:trimethylamine monooxygenase activity"/>
    <property type="evidence" value="ECO:0007669"/>
    <property type="project" value="UniProtKB-EC"/>
</dbReference>
<comment type="catalytic activity">
    <reaction evidence="16">
        <text>trimethylamine + NADPH + O2 = trimethylamine N-oxide + NADP(+) + H2O</text>
        <dbReference type="Rhea" id="RHEA:31979"/>
        <dbReference type="ChEBI" id="CHEBI:15377"/>
        <dbReference type="ChEBI" id="CHEBI:15379"/>
        <dbReference type="ChEBI" id="CHEBI:15724"/>
        <dbReference type="ChEBI" id="CHEBI:57783"/>
        <dbReference type="ChEBI" id="CHEBI:58349"/>
        <dbReference type="ChEBI" id="CHEBI:58389"/>
        <dbReference type="EC" id="1.14.13.148"/>
    </reaction>
    <physiologicalReaction direction="left-to-right" evidence="16">
        <dbReference type="Rhea" id="RHEA:31980"/>
    </physiologicalReaction>
</comment>
<dbReference type="Gene3D" id="3.50.50.60">
    <property type="entry name" value="FAD/NAD(P)-binding domain"/>
    <property type="match status" value="1"/>
</dbReference>
<keyword evidence="6 18" id="KW-0256">Endoplasmic reticulum</keyword>
<dbReference type="PRINTS" id="PR00370">
    <property type="entry name" value="FMOXYGENASE"/>
</dbReference>